<keyword evidence="1" id="KW-1133">Transmembrane helix</keyword>
<sequence length="92" mass="10760">MLDSKLLNHLELMVYLLWILPVILNISRRIFIEDVLKIDCCVVALTESHFIFEIYAPLVLSLLCVRVIDFLKMLSSVRKNNKGRKLKCKSRL</sequence>
<dbReference type="AlphaFoldDB" id="A0A0R0I6N9"/>
<keyword evidence="1" id="KW-0472">Membrane</keyword>
<evidence type="ECO:0000256" key="1">
    <source>
        <dbReference type="SAM" id="Phobius"/>
    </source>
</evidence>
<dbReference type="EnsemblPlants" id="KRH35752">
    <property type="protein sequence ID" value="KRH35752"/>
    <property type="gene ID" value="GLYMA_10G263100"/>
</dbReference>
<dbReference type="InParanoid" id="A0A0R0I6N9"/>
<evidence type="ECO:0000313" key="3">
    <source>
        <dbReference type="EnsemblPlants" id="KRH35752"/>
    </source>
</evidence>
<name>A0A0R0I6N9_SOYBN</name>
<reference evidence="2 3" key="1">
    <citation type="journal article" date="2010" name="Nature">
        <title>Genome sequence of the palaeopolyploid soybean.</title>
        <authorList>
            <person name="Schmutz J."/>
            <person name="Cannon S.B."/>
            <person name="Schlueter J."/>
            <person name="Ma J."/>
            <person name="Mitros T."/>
            <person name="Nelson W."/>
            <person name="Hyten D.L."/>
            <person name="Song Q."/>
            <person name="Thelen J.J."/>
            <person name="Cheng J."/>
            <person name="Xu D."/>
            <person name="Hellsten U."/>
            <person name="May G.D."/>
            <person name="Yu Y."/>
            <person name="Sakurai T."/>
            <person name="Umezawa T."/>
            <person name="Bhattacharyya M.K."/>
            <person name="Sandhu D."/>
            <person name="Valliyodan B."/>
            <person name="Lindquist E."/>
            <person name="Peto M."/>
            <person name="Grant D."/>
            <person name="Shu S."/>
            <person name="Goodstein D."/>
            <person name="Barry K."/>
            <person name="Futrell-Griggs M."/>
            <person name="Abernathy B."/>
            <person name="Du J."/>
            <person name="Tian Z."/>
            <person name="Zhu L."/>
            <person name="Gill N."/>
            <person name="Joshi T."/>
            <person name="Libault M."/>
            <person name="Sethuraman A."/>
            <person name="Zhang X.-C."/>
            <person name="Shinozaki K."/>
            <person name="Nguyen H.T."/>
            <person name="Wing R.A."/>
            <person name="Cregan P."/>
            <person name="Specht J."/>
            <person name="Grimwood J."/>
            <person name="Rokhsar D."/>
            <person name="Stacey G."/>
            <person name="Shoemaker R.C."/>
            <person name="Jackson S.A."/>
        </authorList>
    </citation>
    <scope>NUCLEOTIDE SEQUENCE [LARGE SCALE GENOMIC DNA]</scope>
    <source>
        <strain evidence="3">cv. Williams 82</strain>
        <tissue evidence="2">Callus</tissue>
    </source>
</reference>
<accession>A0A0R0I6N9</accession>
<gene>
    <name evidence="2" type="ORF">GLYMA_10G263100</name>
</gene>
<protein>
    <submittedName>
        <fullName evidence="2 3">Uncharacterized protein</fullName>
    </submittedName>
</protein>
<keyword evidence="1" id="KW-0812">Transmembrane</keyword>
<keyword evidence="4" id="KW-1185">Reference proteome</keyword>
<organism evidence="2">
    <name type="scientific">Glycine max</name>
    <name type="common">Soybean</name>
    <name type="synonym">Glycine hispida</name>
    <dbReference type="NCBI Taxonomy" id="3847"/>
    <lineage>
        <taxon>Eukaryota</taxon>
        <taxon>Viridiplantae</taxon>
        <taxon>Streptophyta</taxon>
        <taxon>Embryophyta</taxon>
        <taxon>Tracheophyta</taxon>
        <taxon>Spermatophyta</taxon>
        <taxon>Magnoliopsida</taxon>
        <taxon>eudicotyledons</taxon>
        <taxon>Gunneridae</taxon>
        <taxon>Pentapetalae</taxon>
        <taxon>rosids</taxon>
        <taxon>fabids</taxon>
        <taxon>Fabales</taxon>
        <taxon>Fabaceae</taxon>
        <taxon>Papilionoideae</taxon>
        <taxon>50 kb inversion clade</taxon>
        <taxon>NPAAA clade</taxon>
        <taxon>indigoferoid/millettioid clade</taxon>
        <taxon>Phaseoleae</taxon>
        <taxon>Glycine</taxon>
        <taxon>Glycine subgen. Soja</taxon>
    </lineage>
</organism>
<evidence type="ECO:0000313" key="2">
    <source>
        <dbReference type="EMBL" id="KRH35752.1"/>
    </source>
</evidence>
<reference evidence="2" key="3">
    <citation type="submission" date="2018-07" db="EMBL/GenBank/DDBJ databases">
        <title>WGS assembly of Glycine max.</title>
        <authorList>
            <person name="Schmutz J."/>
            <person name="Cannon S."/>
            <person name="Schlueter J."/>
            <person name="Ma J."/>
            <person name="Mitros T."/>
            <person name="Nelson W."/>
            <person name="Hyten D."/>
            <person name="Song Q."/>
            <person name="Thelen J."/>
            <person name="Cheng J."/>
            <person name="Xu D."/>
            <person name="Hellsten U."/>
            <person name="May G."/>
            <person name="Yu Y."/>
            <person name="Sakurai T."/>
            <person name="Umezawa T."/>
            <person name="Bhattacharyya M."/>
            <person name="Sandhu D."/>
            <person name="Valliyodan B."/>
            <person name="Lindquist E."/>
            <person name="Peto M."/>
            <person name="Grant D."/>
            <person name="Shu S."/>
            <person name="Goodstein D."/>
            <person name="Barry K."/>
            <person name="Futrell-Griggs M."/>
            <person name="Abernathy B."/>
            <person name="Du J."/>
            <person name="Tian Z."/>
            <person name="Zhu L."/>
            <person name="Gill N."/>
            <person name="Joshi T."/>
            <person name="Libault M."/>
            <person name="Sethuraman A."/>
            <person name="Zhang X."/>
            <person name="Shinozaki K."/>
            <person name="Nguyen H."/>
            <person name="Wing R."/>
            <person name="Cregan P."/>
            <person name="Specht J."/>
            <person name="Grimwood J."/>
            <person name="Rokhsar D."/>
            <person name="Stacey G."/>
            <person name="Shoemaker R."/>
            <person name="Jackson S."/>
        </authorList>
    </citation>
    <scope>NUCLEOTIDE SEQUENCE</scope>
    <source>
        <tissue evidence="2">Callus</tissue>
    </source>
</reference>
<proteinExistence type="predicted"/>
<reference evidence="3" key="2">
    <citation type="submission" date="2018-02" db="UniProtKB">
        <authorList>
            <consortium name="EnsemblPlants"/>
        </authorList>
    </citation>
    <scope>IDENTIFICATION</scope>
    <source>
        <strain evidence="3">Williams 82</strain>
    </source>
</reference>
<evidence type="ECO:0000313" key="4">
    <source>
        <dbReference type="Proteomes" id="UP000008827"/>
    </source>
</evidence>
<dbReference type="EMBL" id="CM000843">
    <property type="protein sequence ID" value="KRH35752.1"/>
    <property type="molecule type" value="Genomic_DNA"/>
</dbReference>
<dbReference type="Gramene" id="KRH35752">
    <property type="protein sequence ID" value="KRH35752"/>
    <property type="gene ID" value="GLYMA_10G263100"/>
</dbReference>
<dbReference type="Proteomes" id="UP000008827">
    <property type="component" value="Chromosome 10"/>
</dbReference>
<feature type="transmembrane region" description="Helical" evidence="1">
    <location>
        <begin position="12"/>
        <end position="30"/>
    </location>
</feature>